<dbReference type="PANTHER" id="PTHR22705">
    <property type="entry name" value="ZINC FINGER, ZZ DOMAIN CONTAINING 3"/>
    <property type="match status" value="1"/>
</dbReference>
<sequence length="244" mass="26905">MERSQEEDRIDQRAGTPPRPPYSPVTPVFADLAPVPGSTTIVPPGTEYFLDGCSDGFPGFAPESAPIPISESENPDVIALRSAISILQLQKQQSLQDIRILDRMRIAAVAEPEKFAQELVSGKLASDGLGGLISFTNEDNWQTAQSSNVSTADRASSFGKLPRPQNVIRMPPINWAKYQIVGEPLDKLHEELQRRPSIGEPRRDESALRVQGHILAAPYRPFIDKIDSPLKGRGMNKGRKTRDE</sequence>
<name>A0A232LUU8_9EURO</name>
<organism evidence="2 3">
    <name type="scientific">Elaphomyces granulatus</name>
    <dbReference type="NCBI Taxonomy" id="519963"/>
    <lineage>
        <taxon>Eukaryota</taxon>
        <taxon>Fungi</taxon>
        <taxon>Dikarya</taxon>
        <taxon>Ascomycota</taxon>
        <taxon>Pezizomycotina</taxon>
        <taxon>Eurotiomycetes</taxon>
        <taxon>Eurotiomycetidae</taxon>
        <taxon>Eurotiales</taxon>
        <taxon>Elaphomycetaceae</taxon>
        <taxon>Elaphomyces</taxon>
    </lineage>
</organism>
<dbReference type="EMBL" id="NPHW01004490">
    <property type="protein sequence ID" value="OXV07854.1"/>
    <property type="molecule type" value="Genomic_DNA"/>
</dbReference>
<keyword evidence="3" id="KW-1185">Reference proteome</keyword>
<protein>
    <submittedName>
        <fullName evidence="2">Uncharacterized protein</fullName>
    </submittedName>
</protein>
<feature type="region of interest" description="Disordered" evidence="1">
    <location>
        <begin position="1"/>
        <end position="28"/>
    </location>
</feature>
<dbReference type="OrthoDB" id="20473at2759"/>
<dbReference type="PANTHER" id="PTHR22705:SF0">
    <property type="entry name" value="ZZ-TYPE ZINC FINGER-CONTAINING PROTEIN 3"/>
    <property type="match status" value="1"/>
</dbReference>
<dbReference type="InterPro" id="IPR037830">
    <property type="entry name" value="ZZZ3"/>
</dbReference>
<proteinExistence type="predicted"/>
<gene>
    <name evidence="2" type="ORF">Egran_04383</name>
</gene>
<evidence type="ECO:0000313" key="3">
    <source>
        <dbReference type="Proteomes" id="UP000243515"/>
    </source>
</evidence>
<evidence type="ECO:0000256" key="1">
    <source>
        <dbReference type="SAM" id="MobiDB-lite"/>
    </source>
</evidence>
<reference evidence="2 3" key="1">
    <citation type="journal article" date="2015" name="Environ. Microbiol.">
        <title>Metagenome sequence of Elaphomyces granulatus from sporocarp tissue reveals Ascomycota ectomycorrhizal fingerprints of genome expansion and a Proteobacteria-rich microbiome.</title>
        <authorList>
            <person name="Quandt C.A."/>
            <person name="Kohler A."/>
            <person name="Hesse C.N."/>
            <person name="Sharpton T.J."/>
            <person name="Martin F."/>
            <person name="Spatafora J.W."/>
        </authorList>
    </citation>
    <scope>NUCLEOTIDE SEQUENCE [LARGE SCALE GENOMIC DNA]</scope>
    <source>
        <strain evidence="2 3">OSC145934</strain>
    </source>
</reference>
<dbReference type="AlphaFoldDB" id="A0A232LUU8"/>
<evidence type="ECO:0000313" key="2">
    <source>
        <dbReference type="EMBL" id="OXV07854.1"/>
    </source>
</evidence>
<accession>A0A232LUU8</accession>
<dbReference type="Proteomes" id="UP000243515">
    <property type="component" value="Unassembled WGS sequence"/>
</dbReference>
<feature type="compositionally biased region" description="Basic and acidic residues" evidence="1">
    <location>
        <begin position="1"/>
        <end position="12"/>
    </location>
</feature>
<comment type="caution">
    <text evidence="2">The sequence shown here is derived from an EMBL/GenBank/DDBJ whole genome shotgun (WGS) entry which is preliminary data.</text>
</comment>